<dbReference type="Proteomes" id="UP000295678">
    <property type="component" value="Unassembled WGS sequence"/>
</dbReference>
<evidence type="ECO:0000256" key="1">
    <source>
        <dbReference type="ARBA" id="ARBA00022490"/>
    </source>
</evidence>
<evidence type="ECO:0000313" key="4">
    <source>
        <dbReference type="EMBL" id="TCT13714.1"/>
    </source>
</evidence>
<evidence type="ECO:0000256" key="3">
    <source>
        <dbReference type="HAMAP-Rule" id="MF_00187"/>
    </source>
</evidence>
<feature type="binding site" evidence="3">
    <location>
        <begin position="253"/>
        <end position="258"/>
    </location>
    <ligand>
        <name>Mo-bis(molybdopterin guanine dinucleotide)</name>
        <dbReference type="ChEBI" id="CHEBI:60539"/>
    </ligand>
</feature>
<keyword evidence="5" id="KW-1185">Reference proteome</keyword>
<dbReference type="PANTHER" id="PTHR30592">
    <property type="entry name" value="FORMATE DEHYDROGENASE"/>
    <property type="match status" value="1"/>
</dbReference>
<sequence length="269" mass="28121">MGAILERPAVATAVIDRIEDGLWLGADDQVAVEVPVALVYNGHSHAVMMATPRDLEDFACGFSIAEGLVDAVEEVLSVRAIPRGAGYSLAIDIPEERGKAIAGRARNMSGRTGCGLCGIADIAQALRPLPAAPDTEPVRLAALTQALSDLPAAQILNRATGALHAAAFASRDGDLLVVREDVGRHNALDKVIGAAARAGFDPVSGFIVVTSRCSMEMVQKAATFGCPMIVAISAPTSLAIELAAHSNLTIAAFARRNRINLYTHPQRVA</sequence>
<dbReference type="PANTHER" id="PTHR30592:SF1">
    <property type="entry name" value="SULFUR CARRIER PROTEIN FDHD"/>
    <property type="match status" value="1"/>
</dbReference>
<dbReference type="GO" id="GO:0005737">
    <property type="term" value="C:cytoplasm"/>
    <property type="evidence" value="ECO:0007669"/>
    <property type="project" value="UniProtKB-SubCell"/>
</dbReference>
<protein>
    <recommendedName>
        <fullName evidence="3">Sulfur carrier protein FdhD</fullName>
    </recommendedName>
</protein>
<keyword evidence="2 3" id="KW-0501">Molybdenum cofactor biosynthesis</keyword>
<dbReference type="AlphaFoldDB" id="A0A4R3MJV0"/>
<dbReference type="GO" id="GO:0016783">
    <property type="term" value="F:sulfurtransferase activity"/>
    <property type="evidence" value="ECO:0007669"/>
    <property type="project" value="InterPro"/>
</dbReference>
<comment type="caution">
    <text evidence="4">The sequence shown here is derived from an EMBL/GenBank/DDBJ whole genome shotgun (WGS) entry which is preliminary data.</text>
</comment>
<comment type="function">
    <text evidence="3">Required for formate dehydrogenase (FDH) activity. Acts as a sulfur carrier protein that transfers sulfur from IscS to the molybdenum cofactor prior to its insertion into FDH.</text>
</comment>
<organism evidence="4 5">
    <name type="scientific">Tepidamorphus gemmatus</name>
    <dbReference type="NCBI Taxonomy" id="747076"/>
    <lineage>
        <taxon>Bacteria</taxon>
        <taxon>Pseudomonadati</taxon>
        <taxon>Pseudomonadota</taxon>
        <taxon>Alphaproteobacteria</taxon>
        <taxon>Hyphomicrobiales</taxon>
        <taxon>Tepidamorphaceae</taxon>
        <taxon>Tepidamorphus</taxon>
    </lineage>
</organism>
<comment type="subcellular location">
    <subcellularLocation>
        <location evidence="3">Cytoplasm</location>
    </subcellularLocation>
</comment>
<dbReference type="Gene3D" id="3.40.140.10">
    <property type="entry name" value="Cytidine Deaminase, domain 2"/>
    <property type="match status" value="1"/>
</dbReference>
<dbReference type="EMBL" id="SMAK01000001">
    <property type="protein sequence ID" value="TCT13714.1"/>
    <property type="molecule type" value="Genomic_DNA"/>
</dbReference>
<gene>
    <name evidence="3" type="primary">fdhD</name>
    <name evidence="4" type="ORF">EDC22_101586</name>
</gene>
<dbReference type="NCBIfam" id="TIGR00129">
    <property type="entry name" value="fdhD_narQ"/>
    <property type="match status" value="1"/>
</dbReference>
<accession>A0A4R3MJV0</accession>
<name>A0A4R3MJV0_9HYPH</name>
<feature type="active site" description="Cysteine persulfide intermediate" evidence="3">
    <location>
        <position position="114"/>
    </location>
</feature>
<dbReference type="HAMAP" id="MF_00187">
    <property type="entry name" value="FdhD"/>
    <property type="match status" value="1"/>
</dbReference>
<reference evidence="4 5" key="1">
    <citation type="submission" date="2019-03" db="EMBL/GenBank/DDBJ databases">
        <title>Genomic Encyclopedia of Type Strains, Phase IV (KMG-IV): sequencing the most valuable type-strain genomes for metagenomic binning, comparative biology and taxonomic classification.</title>
        <authorList>
            <person name="Goeker M."/>
        </authorList>
    </citation>
    <scope>NUCLEOTIDE SEQUENCE [LARGE SCALE GENOMIC DNA]</scope>
    <source>
        <strain evidence="4 5">DSM 19345</strain>
    </source>
</reference>
<dbReference type="PIRSF" id="PIRSF015626">
    <property type="entry name" value="FdhD"/>
    <property type="match status" value="1"/>
</dbReference>
<evidence type="ECO:0000256" key="2">
    <source>
        <dbReference type="ARBA" id="ARBA00023150"/>
    </source>
</evidence>
<proteinExistence type="inferred from homology"/>
<dbReference type="InterPro" id="IPR003786">
    <property type="entry name" value="FdhD"/>
</dbReference>
<comment type="similarity">
    <text evidence="3">Belongs to the FdhD family.</text>
</comment>
<dbReference type="InterPro" id="IPR016193">
    <property type="entry name" value="Cytidine_deaminase-like"/>
</dbReference>
<dbReference type="GO" id="GO:0097163">
    <property type="term" value="F:sulfur carrier activity"/>
    <property type="evidence" value="ECO:0007669"/>
    <property type="project" value="UniProtKB-UniRule"/>
</dbReference>
<dbReference type="Gene3D" id="3.10.20.10">
    <property type="match status" value="1"/>
</dbReference>
<keyword evidence="1 3" id="KW-0963">Cytoplasm</keyword>
<dbReference type="Pfam" id="PF02634">
    <property type="entry name" value="FdhD-NarQ"/>
    <property type="match status" value="1"/>
</dbReference>
<evidence type="ECO:0000313" key="5">
    <source>
        <dbReference type="Proteomes" id="UP000295678"/>
    </source>
</evidence>
<dbReference type="GO" id="GO:0006777">
    <property type="term" value="P:Mo-molybdopterin cofactor biosynthetic process"/>
    <property type="evidence" value="ECO:0007669"/>
    <property type="project" value="UniProtKB-UniRule"/>
</dbReference>
<dbReference type="OrthoDB" id="3197277at2"/>
<dbReference type="RefSeq" id="WP_132805074.1">
    <property type="nucleotide sequence ID" value="NZ_SMAK01000001.1"/>
</dbReference>
<dbReference type="SUPFAM" id="SSF53927">
    <property type="entry name" value="Cytidine deaminase-like"/>
    <property type="match status" value="1"/>
</dbReference>